<dbReference type="Proteomes" id="UP001500449">
    <property type="component" value="Unassembled WGS sequence"/>
</dbReference>
<dbReference type="EMBL" id="BAAAQK010000025">
    <property type="protein sequence ID" value="GAA1871186.1"/>
    <property type="molecule type" value="Genomic_DNA"/>
</dbReference>
<organism evidence="1 2">
    <name type="scientific">Pseudonocardia ailaonensis</name>
    <dbReference type="NCBI Taxonomy" id="367279"/>
    <lineage>
        <taxon>Bacteria</taxon>
        <taxon>Bacillati</taxon>
        <taxon>Actinomycetota</taxon>
        <taxon>Actinomycetes</taxon>
        <taxon>Pseudonocardiales</taxon>
        <taxon>Pseudonocardiaceae</taxon>
        <taxon>Pseudonocardia</taxon>
    </lineage>
</organism>
<gene>
    <name evidence="1" type="ORF">GCM10009836_59930</name>
</gene>
<keyword evidence="2" id="KW-1185">Reference proteome</keyword>
<evidence type="ECO:0000313" key="1">
    <source>
        <dbReference type="EMBL" id="GAA1871186.1"/>
    </source>
</evidence>
<protein>
    <submittedName>
        <fullName evidence="1">Uncharacterized protein</fullName>
    </submittedName>
</protein>
<evidence type="ECO:0000313" key="2">
    <source>
        <dbReference type="Proteomes" id="UP001500449"/>
    </source>
</evidence>
<proteinExistence type="predicted"/>
<name>A0ABN2NIW9_9PSEU</name>
<accession>A0ABN2NIW9</accession>
<dbReference type="RefSeq" id="WP_344424629.1">
    <property type="nucleotide sequence ID" value="NZ_BAAAQK010000025.1"/>
</dbReference>
<sequence>MTGDATDDGRTGGVTGWGWNAREPYAAPRYLARTHRPAEPRPGLFALLRSLFTRHR</sequence>
<reference evidence="1 2" key="1">
    <citation type="journal article" date="2019" name="Int. J. Syst. Evol. Microbiol.">
        <title>The Global Catalogue of Microorganisms (GCM) 10K type strain sequencing project: providing services to taxonomists for standard genome sequencing and annotation.</title>
        <authorList>
            <consortium name="The Broad Institute Genomics Platform"/>
            <consortium name="The Broad Institute Genome Sequencing Center for Infectious Disease"/>
            <person name="Wu L."/>
            <person name="Ma J."/>
        </authorList>
    </citation>
    <scope>NUCLEOTIDE SEQUENCE [LARGE SCALE GENOMIC DNA]</scope>
    <source>
        <strain evidence="1 2">JCM 16009</strain>
    </source>
</reference>
<comment type="caution">
    <text evidence="1">The sequence shown here is derived from an EMBL/GenBank/DDBJ whole genome shotgun (WGS) entry which is preliminary data.</text>
</comment>